<sequence>MELLQTVVISAVCSIASVFAYDQFLAAKPTPVAVANYDMALSVIDDPNEALAALRSNSSILAAEGYVVIDSRALLGYPGEVEIPREALESVTPKVKGNQVPQGAAEALEGGDE</sequence>
<name>A0A241XSM3_PSEAI</name>
<dbReference type="AlphaFoldDB" id="A0A241XSM3"/>
<comment type="caution">
    <text evidence="2">The sequence shown here is derived from an EMBL/GenBank/DDBJ whole genome shotgun (WGS) entry which is preliminary data.</text>
</comment>
<protein>
    <submittedName>
        <fullName evidence="2">Uncharacterized protein</fullName>
    </submittedName>
</protein>
<reference evidence="2 3" key="1">
    <citation type="submission" date="2017-05" db="EMBL/GenBank/DDBJ databases">
        <authorList>
            <person name="Song R."/>
            <person name="Chenine A.L."/>
            <person name="Ruprecht R.M."/>
        </authorList>
    </citation>
    <scope>NUCLEOTIDE SEQUENCE [LARGE SCALE GENOMIC DNA]</scope>
    <source>
        <strain evidence="2 3">S567_C10_BS</strain>
    </source>
</reference>
<organism evidence="2 3">
    <name type="scientific">Pseudomonas aeruginosa</name>
    <dbReference type="NCBI Taxonomy" id="287"/>
    <lineage>
        <taxon>Bacteria</taxon>
        <taxon>Pseudomonadati</taxon>
        <taxon>Pseudomonadota</taxon>
        <taxon>Gammaproteobacteria</taxon>
        <taxon>Pseudomonadales</taxon>
        <taxon>Pseudomonadaceae</taxon>
        <taxon>Pseudomonas</taxon>
    </lineage>
</organism>
<accession>A0A241XSM3</accession>
<evidence type="ECO:0000256" key="1">
    <source>
        <dbReference type="SAM" id="MobiDB-lite"/>
    </source>
</evidence>
<dbReference type="Proteomes" id="UP000194857">
    <property type="component" value="Unassembled WGS sequence"/>
</dbReference>
<proteinExistence type="predicted"/>
<feature type="region of interest" description="Disordered" evidence="1">
    <location>
        <begin position="94"/>
        <end position="113"/>
    </location>
</feature>
<dbReference type="EMBL" id="NFFZ01000004">
    <property type="protein sequence ID" value="OTI63345.1"/>
    <property type="molecule type" value="Genomic_DNA"/>
</dbReference>
<gene>
    <name evidence="2" type="ORF">CAZ10_11000</name>
</gene>
<evidence type="ECO:0000313" key="2">
    <source>
        <dbReference type="EMBL" id="OTI63345.1"/>
    </source>
</evidence>
<dbReference type="RefSeq" id="WP_065327330.1">
    <property type="nucleotide sequence ID" value="NZ_NFFZ01000004.1"/>
</dbReference>
<evidence type="ECO:0000313" key="3">
    <source>
        <dbReference type="Proteomes" id="UP000194857"/>
    </source>
</evidence>